<comment type="caution">
    <text evidence="2">The sequence shown here is derived from an EMBL/GenBank/DDBJ whole genome shotgun (WGS) entry which is preliminary data.</text>
</comment>
<dbReference type="EMBL" id="SMSE01000001">
    <property type="protein sequence ID" value="TDG15065.1"/>
    <property type="molecule type" value="Genomic_DNA"/>
</dbReference>
<feature type="transmembrane region" description="Helical" evidence="1">
    <location>
        <begin position="24"/>
        <end position="44"/>
    </location>
</feature>
<keyword evidence="1" id="KW-0472">Membrane</keyword>
<evidence type="ECO:0000313" key="2">
    <source>
        <dbReference type="EMBL" id="TDG15065.1"/>
    </source>
</evidence>
<protein>
    <submittedName>
        <fullName evidence="2">Uncharacterized protein</fullName>
    </submittedName>
</protein>
<dbReference type="AlphaFoldDB" id="A0A4V2ZXI2"/>
<keyword evidence="1" id="KW-1133">Transmembrane helix</keyword>
<accession>A0A4V2ZXI2</accession>
<sequence>MFTFVAQNFVHGGIEAFYLKSVNLLIHLGVAALVYIFALQVLAVSHLSLSVSNKQWVAFIAVSIWVLAPLHVSTVLYAVQRMTQLSALFVLSSLIVFMFKRRRWARNGATIGDVVATALWLFMLIFLATFSKENGALALWLITALEFTLFKGEWAGRKVRWLENLGVLALCFPLLVFFLVLFFTPHALLSGYYGREFTVEERLLTQARLLWQYVFWIVLPDINSMGFQHDDVVVSTSLLGPVRTVFAVCFWGVCLLSAIMLKDRLPLFSLSVLFYLIGHFMESGIWPLEMVYEHRNYLPSISLAIFLALGIWLTAQRCRGLVRPRLIISSLLVLTFTALALRVYTWADPIRLSSTNVHNHPNSSRSHFFLADALLEEYSRQRALDPENQQVKKYLIMARHHLEVMHQKNPRDVAALVLLHYMDSYHFPALGLNHDWIGKLKNLLLSRKLQPSDWTALDTLVDCMSRQLCEVNPRSARQFFDILHERFPRNSSIDLFEYRYLSSGNWSVKEKSALLYSAQKKDPGNTRVYQQQILERIEIGDMSGVYESVRHWLLTDRKRREILQISRLFGSSQYDMTLDET</sequence>
<dbReference type="RefSeq" id="WP_133209227.1">
    <property type="nucleotide sequence ID" value="NZ_SMSE01000001.1"/>
</dbReference>
<keyword evidence="3" id="KW-1185">Reference proteome</keyword>
<reference evidence="2 3" key="1">
    <citation type="submission" date="2019-03" db="EMBL/GenBank/DDBJ databases">
        <title>Seongchinamella monodicae gen. nov., sp. nov., a novel member of the Gammaproteobacteria isolated from a tidal mudflat of beach.</title>
        <authorList>
            <person name="Yang H.G."/>
            <person name="Kang J.W."/>
            <person name="Lee S.D."/>
        </authorList>
    </citation>
    <scope>NUCLEOTIDE SEQUENCE [LARGE SCALE GENOMIC DNA]</scope>
    <source>
        <strain evidence="2 3">GH4-78</strain>
    </source>
</reference>
<keyword evidence="1" id="KW-0812">Transmembrane</keyword>
<dbReference type="OrthoDB" id="8566379at2"/>
<feature type="transmembrane region" description="Helical" evidence="1">
    <location>
        <begin position="56"/>
        <end position="76"/>
    </location>
</feature>
<feature type="transmembrane region" description="Helical" evidence="1">
    <location>
        <begin position="297"/>
        <end position="314"/>
    </location>
</feature>
<feature type="transmembrane region" description="Helical" evidence="1">
    <location>
        <begin position="111"/>
        <end position="131"/>
    </location>
</feature>
<gene>
    <name evidence="2" type="ORF">E2F43_02155</name>
</gene>
<proteinExistence type="predicted"/>
<feature type="transmembrane region" description="Helical" evidence="1">
    <location>
        <begin position="137"/>
        <end position="155"/>
    </location>
</feature>
<feature type="transmembrane region" description="Helical" evidence="1">
    <location>
        <begin position="267"/>
        <end position="285"/>
    </location>
</feature>
<feature type="transmembrane region" description="Helical" evidence="1">
    <location>
        <begin position="326"/>
        <end position="347"/>
    </location>
</feature>
<organism evidence="2 3">
    <name type="scientific">Seongchinamella unica</name>
    <dbReference type="NCBI Taxonomy" id="2547392"/>
    <lineage>
        <taxon>Bacteria</taxon>
        <taxon>Pseudomonadati</taxon>
        <taxon>Pseudomonadota</taxon>
        <taxon>Gammaproteobacteria</taxon>
        <taxon>Cellvibrionales</taxon>
        <taxon>Halieaceae</taxon>
        <taxon>Seongchinamella</taxon>
    </lineage>
</organism>
<name>A0A4V2ZXI2_9GAMM</name>
<feature type="transmembrane region" description="Helical" evidence="1">
    <location>
        <begin position="167"/>
        <end position="188"/>
    </location>
</feature>
<evidence type="ECO:0000256" key="1">
    <source>
        <dbReference type="SAM" id="Phobius"/>
    </source>
</evidence>
<feature type="transmembrane region" description="Helical" evidence="1">
    <location>
        <begin position="242"/>
        <end position="260"/>
    </location>
</feature>
<dbReference type="Proteomes" id="UP000295554">
    <property type="component" value="Unassembled WGS sequence"/>
</dbReference>
<evidence type="ECO:0000313" key="3">
    <source>
        <dbReference type="Proteomes" id="UP000295554"/>
    </source>
</evidence>